<sequence>FEPPKEIDGFKVRYATLSKGKYQEIFTNDTIQQIGSVYFNRVTGEVVGEVERDSLYFPADVSSRWWSVDPLAEKFPEQSPYLFADGNPILKNDPDGRAASPYYDQNGNYLGVDEHGFKGEVKVTTQQAFNASAKNGVADSKTLSANKDTKGINQSKLDAKAASKVFTHIFSKMSDKRMDVNKLYNKEVSVLVSLQPKQANLNYNDPEKRHAEATTRVKGTDASFKEEAPDGTIKVSVNWMSNQNSYLSTVENIQNMLGVHEFIGHGVLKINFTEGGKEKSNPNYTGKHSNVYLLQINHPTFKNATKEFQQEMRKNYEEFKANGD</sequence>
<protein>
    <recommendedName>
        <fullName evidence="3">RHS repeat-associated core domain-containing protein</fullName>
    </recommendedName>
</protein>
<name>A0A1I2JJE4_9BACT</name>
<keyword evidence="2" id="KW-1185">Reference proteome</keyword>
<dbReference type="STRING" id="1003.SAMN04488541_10521"/>
<feature type="non-terminal residue" evidence="1">
    <location>
        <position position="1"/>
    </location>
</feature>
<evidence type="ECO:0008006" key="3">
    <source>
        <dbReference type="Google" id="ProtNLM"/>
    </source>
</evidence>
<dbReference type="EMBL" id="FONY01000052">
    <property type="protein sequence ID" value="SFF54070.1"/>
    <property type="molecule type" value="Genomic_DNA"/>
</dbReference>
<dbReference type="RefSeq" id="WP_221407719.1">
    <property type="nucleotide sequence ID" value="NZ_FONY01000052.1"/>
</dbReference>
<accession>A0A1I2JJE4</accession>
<dbReference type="Proteomes" id="UP000199513">
    <property type="component" value="Unassembled WGS sequence"/>
</dbReference>
<dbReference type="Gene3D" id="2.180.10.10">
    <property type="entry name" value="RHS repeat-associated core"/>
    <property type="match status" value="1"/>
</dbReference>
<organism evidence="1 2">
    <name type="scientific">Thermoflexibacter ruber</name>
    <dbReference type="NCBI Taxonomy" id="1003"/>
    <lineage>
        <taxon>Bacteria</taxon>
        <taxon>Pseudomonadati</taxon>
        <taxon>Bacteroidota</taxon>
        <taxon>Cytophagia</taxon>
        <taxon>Cytophagales</taxon>
        <taxon>Thermoflexibacteraceae</taxon>
        <taxon>Thermoflexibacter</taxon>
    </lineage>
</organism>
<gene>
    <name evidence="1" type="ORF">SAMN04488541_10521</name>
</gene>
<proteinExistence type="predicted"/>
<dbReference type="AlphaFoldDB" id="A0A1I2JJE4"/>
<evidence type="ECO:0000313" key="2">
    <source>
        <dbReference type="Proteomes" id="UP000199513"/>
    </source>
</evidence>
<evidence type="ECO:0000313" key="1">
    <source>
        <dbReference type="EMBL" id="SFF54070.1"/>
    </source>
</evidence>
<reference evidence="1 2" key="1">
    <citation type="submission" date="2016-10" db="EMBL/GenBank/DDBJ databases">
        <authorList>
            <person name="de Groot N.N."/>
        </authorList>
    </citation>
    <scope>NUCLEOTIDE SEQUENCE [LARGE SCALE GENOMIC DNA]</scope>
    <source>
        <strain>GEY</strain>
        <strain evidence="2">DSM 9560</strain>
    </source>
</reference>